<feature type="domain" description="Peptidase M20 dimerisation" evidence="4">
    <location>
        <begin position="197"/>
        <end position="356"/>
    </location>
</feature>
<proteinExistence type="predicted"/>
<evidence type="ECO:0000313" key="5">
    <source>
        <dbReference type="EMBL" id="SMC02375.1"/>
    </source>
</evidence>
<dbReference type="OrthoDB" id="9761532at2"/>
<keyword evidence="2" id="KW-0479">Metal-binding</keyword>
<keyword evidence="6" id="KW-1185">Reference proteome</keyword>
<dbReference type="GO" id="GO:0006508">
    <property type="term" value="P:proteolysis"/>
    <property type="evidence" value="ECO:0007669"/>
    <property type="project" value="UniProtKB-KW"/>
</dbReference>
<evidence type="ECO:0000256" key="2">
    <source>
        <dbReference type="ARBA" id="ARBA00022723"/>
    </source>
</evidence>
<dbReference type="Gene3D" id="3.30.70.360">
    <property type="match status" value="1"/>
</dbReference>
<dbReference type="Pfam" id="PF07687">
    <property type="entry name" value="M20_dimer"/>
    <property type="match status" value="1"/>
</dbReference>
<dbReference type="NCBIfam" id="NF006053">
    <property type="entry name" value="PRK08201.1"/>
    <property type="match status" value="1"/>
</dbReference>
<keyword evidence="1" id="KW-0645">Protease</keyword>
<dbReference type="InterPro" id="IPR051458">
    <property type="entry name" value="Cyt/Met_Dipeptidase"/>
</dbReference>
<dbReference type="Proteomes" id="UP000192660">
    <property type="component" value="Unassembled WGS sequence"/>
</dbReference>
<name>A0A1W1W7Y8_SULTA</name>
<dbReference type="InterPro" id="IPR002933">
    <property type="entry name" value="Peptidase_M20"/>
</dbReference>
<reference evidence="6" key="1">
    <citation type="submission" date="2017-04" db="EMBL/GenBank/DDBJ databases">
        <authorList>
            <person name="Varghese N."/>
            <person name="Submissions S."/>
        </authorList>
    </citation>
    <scope>NUCLEOTIDE SEQUENCE [LARGE SCALE GENOMIC DNA]</scope>
    <source>
        <strain evidence="6">DSM 9293</strain>
    </source>
</reference>
<evidence type="ECO:0000259" key="4">
    <source>
        <dbReference type="Pfam" id="PF07687"/>
    </source>
</evidence>
<dbReference type="GO" id="GO:0008233">
    <property type="term" value="F:peptidase activity"/>
    <property type="evidence" value="ECO:0007669"/>
    <property type="project" value="UniProtKB-KW"/>
</dbReference>
<evidence type="ECO:0000256" key="3">
    <source>
        <dbReference type="ARBA" id="ARBA00022801"/>
    </source>
</evidence>
<dbReference type="PANTHER" id="PTHR43270:SF12">
    <property type="entry name" value="SUCCINYL-DIAMINOPIMELATE DESUCCINYLASE"/>
    <property type="match status" value="1"/>
</dbReference>
<dbReference type="CDD" id="cd05680">
    <property type="entry name" value="M20_dipept_like"/>
    <property type="match status" value="1"/>
</dbReference>
<dbReference type="PANTHER" id="PTHR43270">
    <property type="entry name" value="BETA-ALA-HIS DIPEPTIDASE"/>
    <property type="match status" value="1"/>
</dbReference>
<dbReference type="AlphaFoldDB" id="A0A1W1W7Y8"/>
<keyword evidence="3" id="KW-0378">Hydrolase</keyword>
<dbReference type="NCBIfam" id="NF005914">
    <property type="entry name" value="PRK07907.1"/>
    <property type="match status" value="1"/>
</dbReference>
<dbReference type="EMBL" id="FWWY01000001">
    <property type="protein sequence ID" value="SMC02375.1"/>
    <property type="molecule type" value="Genomic_DNA"/>
</dbReference>
<dbReference type="STRING" id="28034.BFX07_04340"/>
<sequence length="470" mass="51977">MASGEIDTVLAYLQNHHEQYRKELIQFLQIPSISALSTHKEDVHRAATWLAHRLQAAGVPHVRIEETPGHPIVFGEVITDPHRPTVLVYGHYDVQPVDPLDQWTNPPFSPTIIDNILYARGSSDDKGQVYMQVIAAEAWLKTGTLPVNLKFLFEGEEEIGSVHLEHYIQTHQEELRADLAVISDTPMFAAGVPAVCYGLRGLAALEIHVEGPYQDLHSGVFGGAVANPAHVLAQIIASLHDDEGRVTVPGFYDDVDGLSEEERKNFAALPFDEEEFRQSTGSPALYGEAGYTTLERIWTRPTLEVNGMWAGFIGEGRKTIIPQSAHAKISCRLVPHQDPQKILNQVNQFITDQCPPTVKLRIDRGEGDPGTVTPLDHFATQAAVQAIRAVYHQDAAFIRMGGSIPVVVTFDQVLNIPTVLLGFALPDENFHAPNEHFHLENFDKGAETIATLWQILGQTHHHQGGTHVNP</sequence>
<dbReference type="NCBIfam" id="NF006579">
    <property type="entry name" value="PRK09104.1"/>
    <property type="match status" value="1"/>
</dbReference>
<accession>A0A1W1W7Y8</accession>
<dbReference type="Gene3D" id="3.40.630.10">
    <property type="entry name" value="Zn peptidases"/>
    <property type="match status" value="1"/>
</dbReference>
<evidence type="ECO:0000313" key="6">
    <source>
        <dbReference type="Proteomes" id="UP000192660"/>
    </source>
</evidence>
<dbReference type="Pfam" id="PF01546">
    <property type="entry name" value="Peptidase_M20"/>
    <property type="match status" value="1"/>
</dbReference>
<dbReference type="GO" id="GO:0046872">
    <property type="term" value="F:metal ion binding"/>
    <property type="evidence" value="ECO:0007669"/>
    <property type="project" value="UniProtKB-KW"/>
</dbReference>
<dbReference type="SUPFAM" id="SSF53187">
    <property type="entry name" value="Zn-dependent exopeptidases"/>
    <property type="match status" value="1"/>
</dbReference>
<evidence type="ECO:0000256" key="1">
    <source>
        <dbReference type="ARBA" id="ARBA00022670"/>
    </source>
</evidence>
<dbReference type="RefSeq" id="WP_020376432.1">
    <property type="nucleotide sequence ID" value="NZ_FWWY01000001.1"/>
</dbReference>
<protein>
    <submittedName>
        <fullName evidence="5">Acetylornithine deacetylase/Succinyl-diaminopimelate desuccinylase</fullName>
    </submittedName>
</protein>
<organism evidence="5 6">
    <name type="scientific">Sulfobacillus thermosulfidooxidans (strain DSM 9293 / VKM B-1269 / AT-1)</name>
    <dbReference type="NCBI Taxonomy" id="929705"/>
    <lineage>
        <taxon>Bacteria</taxon>
        <taxon>Bacillati</taxon>
        <taxon>Bacillota</taxon>
        <taxon>Clostridia</taxon>
        <taxon>Eubacteriales</taxon>
        <taxon>Clostridiales Family XVII. Incertae Sedis</taxon>
        <taxon>Sulfobacillus</taxon>
    </lineage>
</organism>
<dbReference type="InterPro" id="IPR011650">
    <property type="entry name" value="Peptidase_M20_dimer"/>
</dbReference>
<gene>
    <name evidence="5" type="ORF">SAMN00768000_0559</name>
</gene>